<comment type="subcellular location">
    <subcellularLocation>
        <location evidence="1">Membrane</location>
        <topology evidence="1">Multi-pass membrane protein</topology>
    </subcellularLocation>
</comment>
<organism evidence="10 11">
    <name type="scientific">Clupea harengus</name>
    <name type="common">Atlantic herring</name>
    <dbReference type="NCBI Taxonomy" id="7950"/>
    <lineage>
        <taxon>Eukaryota</taxon>
        <taxon>Metazoa</taxon>
        <taxon>Chordata</taxon>
        <taxon>Craniata</taxon>
        <taxon>Vertebrata</taxon>
        <taxon>Euteleostomi</taxon>
        <taxon>Actinopterygii</taxon>
        <taxon>Neopterygii</taxon>
        <taxon>Teleostei</taxon>
        <taxon>Clupei</taxon>
        <taxon>Clupeiformes</taxon>
        <taxon>Clupeoidei</taxon>
        <taxon>Clupeidae</taxon>
        <taxon>Clupea</taxon>
    </lineage>
</organism>
<protein>
    <submittedName>
        <fullName evidence="11">Uncharacterized protein LOC122132504</fullName>
    </submittedName>
</protein>
<dbReference type="InterPro" id="IPR043242">
    <property type="entry name" value="PRRT3"/>
</dbReference>
<feature type="compositionally biased region" description="Low complexity" evidence="7">
    <location>
        <begin position="181"/>
        <end position="194"/>
    </location>
</feature>
<evidence type="ECO:0000313" key="11">
    <source>
        <dbReference type="RefSeq" id="XP_042563127.1"/>
    </source>
</evidence>
<evidence type="ECO:0000313" key="10">
    <source>
        <dbReference type="Proteomes" id="UP000515152"/>
    </source>
</evidence>
<keyword evidence="6" id="KW-0472">Membrane</keyword>
<dbReference type="PANTHER" id="PTHR47400:SF1">
    <property type="entry name" value="PROLINE-RICH TRANSMEMBRANE PROTEIN 3"/>
    <property type="match status" value="1"/>
</dbReference>
<feature type="compositionally biased region" description="Low complexity" evidence="7">
    <location>
        <begin position="60"/>
        <end position="69"/>
    </location>
</feature>
<dbReference type="GeneID" id="122132504"/>
<evidence type="ECO:0000256" key="7">
    <source>
        <dbReference type="SAM" id="MobiDB-lite"/>
    </source>
</evidence>
<evidence type="ECO:0000256" key="3">
    <source>
        <dbReference type="ARBA" id="ARBA00022692"/>
    </source>
</evidence>
<evidence type="ECO:0000256" key="6">
    <source>
        <dbReference type="ARBA" id="ARBA00023136"/>
    </source>
</evidence>
<evidence type="ECO:0000259" key="9">
    <source>
        <dbReference type="Pfam" id="PF25987"/>
    </source>
</evidence>
<evidence type="ECO:0000256" key="5">
    <source>
        <dbReference type="ARBA" id="ARBA00022989"/>
    </source>
</evidence>
<proteinExistence type="predicted"/>
<dbReference type="RefSeq" id="XP_042563127.1">
    <property type="nucleotide sequence ID" value="XM_042707193.1"/>
</dbReference>
<feature type="region of interest" description="Disordered" evidence="7">
    <location>
        <begin position="134"/>
        <end position="197"/>
    </location>
</feature>
<dbReference type="Pfam" id="PF25987">
    <property type="entry name" value="PRRT3"/>
    <property type="match status" value="1"/>
</dbReference>
<keyword evidence="10" id="KW-1185">Reference proteome</keyword>
<accession>A0A8M1KGV4</accession>
<feature type="compositionally biased region" description="Polar residues" evidence="7">
    <location>
        <begin position="26"/>
        <end position="42"/>
    </location>
</feature>
<dbReference type="Proteomes" id="UP000515152">
    <property type="component" value="Unplaced"/>
</dbReference>
<keyword evidence="5" id="KW-1133">Transmembrane helix</keyword>
<feature type="signal peptide" evidence="8">
    <location>
        <begin position="1"/>
        <end position="25"/>
    </location>
</feature>
<dbReference type="AlphaFoldDB" id="A0A8M1KGV4"/>
<keyword evidence="2" id="KW-0597">Phosphoprotein</keyword>
<dbReference type="KEGG" id="char:122132504"/>
<keyword evidence="3" id="KW-0812">Transmembrane</keyword>
<reference evidence="11" key="1">
    <citation type="submission" date="2025-08" db="UniProtKB">
        <authorList>
            <consortium name="RefSeq"/>
        </authorList>
    </citation>
    <scope>IDENTIFICATION</scope>
</reference>
<dbReference type="PANTHER" id="PTHR47400">
    <property type="entry name" value="PROLINE-RICH TRANSMEMBRANE PROTEIN 3"/>
    <property type="match status" value="1"/>
</dbReference>
<feature type="domain" description="Proline-rich transmembrane protein 3/4" evidence="9">
    <location>
        <begin position="310"/>
        <end position="374"/>
    </location>
</feature>
<feature type="compositionally biased region" description="Polar residues" evidence="7">
    <location>
        <begin position="165"/>
        <end position="180"/>
    </location>
</feature>
<name>A0A8M1KGV4_CLUHA</name>
<feature type="region of interest" description="Disordered" evidence="7">
    <location>
        <begin position="26"/>
        <end position="78"/>
    </location>
</feature>
<dbReference type="OrthoDB" id="10066605at2759"/>
<feature type="chain" id="PRO_5035428222" evidence="8">
    <location>
        <begin position="26"/>
        <end position="609"/>
    </location>
</feature>
<evidence type="ECO:0000256" key="4">
    <source>
        <dbReference type="ARBA" id="ARBA00022729"/>
    </source>
</evidence>
<evidence type="ECO:0000256" key="2">
    <source>
        <dbReference type="ARBA" id="ARBA00022553"/>
    </source>
</evidence>
<sequence length="609" mass="66767">MLWNMHWIFSLAMTLLLLLLRGSTGSSTMNSPKPSISESVTSPLPKAGSGGTNNEDDRPPSSSVTSVTSAGTEHNISHRISQTLESSLMSLTQIKKNSGDGSGIQEGHNELKQGMAPSVSLLGENMIAQELDEKRDGEDTRYHSAPPLTQRQIQSMDGWPPDITEMQTPQGVSSTGPKQGTSTRSIPTTTSTFSPVKSASSDWQSMIEAINTFQKEANLHFTTTQTLPDIPTLNGKGSDDSMESNIAQGKDTGIVQGHSEDITPDGATVSADQLPSSQLTRADSSITTNPHLPHLQNNGTHMVTQNIQSHQTALSYALQIHGVLWIYGLLGDWRRFGWGWWLGQFSARLLELTWSYSLLLLASWVFWRPRGSNRRGEGRPEATQRGRLGSCWDRMLENLPMGPWRMPDRHWAELIPNNWAAHQRANADVGTSVSRNYDDVTTLQGRKDSNSDSTTNSTMCDSYPTPLWSHGLDWSERDCILSLIEFDLCPPSPISLTRSIDNALHFDDIPGQGCLFTPPPPSWTQGLEPYCPQTGSATAPSTPTHIAYRWALDAASSPVRPQCFRGSLHHSQPLGSEGQSPLSTKDLNLHLEESDDWGSTGSTDDITDL</sequence>
<dbReference type="InterPro" id="IPR059081">
    <property type="entry name" value="PRRT3-4"/>
</dbReference>
<evidence type="ECO:0000256" key="8">
    <source>
        <dbReference type="SAM" id="SignalP"/>
    </source>
</evidence>
<gene>
    <name evidence="11" type="primary">LOC122132504</name>
</gene>
<evidence type="ECO:0000256" key="1">
    <source>
        <dbReference type="ARBA" id="ARBA00004141"/>
    </source>
</evidence>
<keyword evidence="4 8" id="KW-0732">Signal</keyword>